<dbReference type="AlphaFoldDB" id="A0A7D7LVK1"/>
<sequence>MADPGTVKCARGVRVSAAVVGCAVLFVLAACSSGRGANNVSEPSDVAVGECVEVREADGSSTVEATRTDCDTDEMTFVATQIAMGECGDYENYLTFPDTKDRLCLMPNYADGQCYQIPQSSGGSLVDFTNIECEGTPVTGAGIYRVESSGDGSIECAADQVKATYDKPEARAFCLTSLSDA</sequence>
<protein>
    <submittedName>
        <fullName evidence="2">Pyridine nucleotide-disulfide oxidoreductase</fullName>
    </submittedName>
</protein>
<evidence type="ECO:0000256" key="1">
    <source>
        <dbReference type="SAM" id="Phobius"/>
    </source>
</evidence>
<keyword evidence="3" id="KW-1185">Reference proteome</keyword>
<dbReference type="EMBL" id="CP059491">
    <property type="protein sequence ID" value="QMT02661.1"/>
    <property type="molecule type" value="Genomic_DNA"/>
</dbReference>
<gene>
    <name evidence="2" type="ORF">H1R19_05835</name>
</gene>
<dbReference type="Proteomes" id="UP000515663">
    <property type="component" value="Chromosome"/>
</dbReference>
<dbReference type="KEGG" id="gji:H1R19_05835"/>
<keyword evidence="1" id="KW-1133">Transmembrane helix</keyword>
<evidence type="ECO:0000313" key="3">
    <source>
        <dbReference type="Proteomes" id="UP000515663"/>
    </source>
</evidence>
<name>A0A7D7LVK1_9ACTN</name>
<dbReference type="RefSeq" id="WP_219850842.1">
    <property type="nucleotide sequence ID" value="NZ_CP059491.1"/>
</dbReference>
<accession>A0A7D7LVK1</accession>
<keyword evidence="1" id="KW-0472">Membrane</keyword>
<proteinExistence type="predicted"/>
<organism evidence="2 3">
    <name type="scientific">Gordonia jinghuaiqii</name>
    <dbReference type="NCBI Taxonomy" id="2758710"/>
    <lineage>
        <taxon>Bacteria</taxon>
        <taxon>Bacillati</taxon>
        <taxon>Actinomycetota</taxon>
        <taxon>Actinomycetes</taxon>
        <taxon>Mycobacteriales</taxon>
        <taxon>Gordoniaceae</taxon>
        <taxon>Gordonia</taxon>
    </lineage>
</organism>
<evidence type="ECO:0000313" key="2">
    <source>
        <dbReference type="EMBL" id="QMT02661.1"/>
    </source>
</evidence>
<feature type="transmembrane region" description="Helical" evidence="1">
    <location>
        <begin position="12"/>
        <end position="30"/>
    </location>
</feature>
<keyword evidence="1" id="KW-0812">Transmembrane</keyword>
<reference evidence="3" key="1">
    <citation type="submission" date="2020-07" db="EMBL/GenBank/DDBJ databases">
        <title>novel species isolated from the respiratory tract of Marmot.</title>
        <authorList>
            <person name="Zhang G."/>
        </authorList>
    </citation>
    <scope>NUCLEOTIDE SEQUENCE [LARGE SCALE GENOMIC DNA]</scope>
    <source>
        <strain evidence="3">686</strain>
    </source>
</reference>